<dbReference type="InterPro" id="IPR029063">
    <property type="entry name" value="SAM-dependent_MTases_sf"/>
</dbReference>
<keyword evidence="6" id="KW-0539">Nucleus</keyword>
<dbReference type="GO" id="GO:0000381">
    <property type="term" value="P:regulation of alternative mRNA splicing, via spliceosome"/>
    <property type="evidence" value="ECO:0007669"/>
    <property type="project" value="Ensembl"/>
</dbReference>
<evidence type="ECO:0000256" key="7">
    <source>
        <dbReference type="ARBA" id="ARBA00050381"/>
    </source>
</evidence>
<dbReference type="FunFam" id="3.40.50.150:FF:000177">
    <property type="entry name" value="THUMP domain containing 2, isoform CRA_b"/>
    <property type="match status" value="1"/>
</dbReference>
<dbReference type="GeneTree" id="ENSGT00530000063557"/>
<organism evidence="14 15">
    <name type="scientific">Sphenodon punctatus</name>
    <name type="common">Tuatara</name>
    <name type="synonym">Hatteria punctata</name>
    <dbReference type="NCBI Taxonomy" id="8508"/>
    <lineage>
        <taxon>Eukaryota</taxon>
        <taxon>Metazoa</taxon>
        <taxon>Chordata</taxon>
        <taxon>Craniata</taxon>
        <taxon>Vertebrata</taxon>
        <taxon>Euteleostomi</taxon>
        <taxon>Lepidosauria</taxon>
        <taxon>Sphenodontia</taxon>
        <taxon>Sphenodontidae</taxon>
        <taxon>Sphenodon</taxon>
    </lineage>
</organism>
<keyword evidence="4" id="KW-0808">Transferase</keyword>
<dbReference type="OMA" id="LLPVECY"/>
<evidence type="ECO:0000313" key="14">
    <source>
        <dbReference type="Ensembl" id="ENSSPUP00000008140.1"/>
    </source>
</evidence>
<dbReference type="Pfam" id="PF02926">
    <property type="entry name" value="THUMP"/>
    <property type="match status" value="1"/>
</dbReference>
<dbReference type="CDD" id="cd11715">
    <property type="entry name" value="THUMP_AdoMetMT"/>
    <property type="match status" value="1"/>
</dbReference>
<dbReference type="GO" id="GO:0160230">
    <property type="term" value="F:U6 snRNA (guanine-N(2))-methyltransferase activity"/>
    <property type="evidence" value="ECO:0007669"/>
    <property type="project" value="Ensembl"/>
</dbReference>
<dbReference type="SMART" id="SM00981">
    <property type="entry name" value="THUMP"/>
    <property type="match status" value="1"/>
</dbReference>
<evidence type="ECO:0000256" key="12">
    <source>
        <dbReference type="PROSITE-ProRule" id="PRU00529"/>
    </source>
</evidence>
<dbReference type="GO" id="GO:0005634">
    <property type="term" value="C:nucleus"/>
    <property type="evidence" value="ECO:0007669"/>
    <property type="project" value="UniProtKB-SubCell"/>
</dbReference>
<keyword evidence="3" id="KW-0489">Methyltransferase</keyword>
<comment type="function">
    <text evidence="8">Catalytic subunit of the THUMPD2-TRM112 methyltransferase complex, that specifically mediates the S-adenosyl-L-methionine-dependent N(2)-methylation of guanosine nucleotides, most probably at position 72 (m2G72), in the U6snRNA of the major spliceosome. This modification in the U6 snRNA affects the constitutive splicing efficiency of introns that have suboptimal splice sites and can impact final mRNA levels.</text>
</comment>
<evidence type="ECO:0000256" key="2">
    <source>
        <dbReference type="ARBA" id="ARBA00008361"/>
    </source>
</evidence>
<dbReference type="CDD" id="cd02440">
    <property type="entry name" value="AdoMet_MTases"/>
    <property type="match status" value="1"/>
</dbReference>
<comment type="similarity">
    <text evidence="2">Belongs to the methyltransferase superfamily.</text>
</comment>
<keyword evidence="15" id="KW-1185">Reference proteome</keyword>
<evidence type="ECO:0000256" key="8">
    <source>
        <dbReference type="ARBA" id="ARBA00055679"/>
    </source>
</evidence>
<feature type="domain" description="THUMP" evidence="13">
    <location>
        <begin position="79"/>
        <end position="184"/>
    </location>
</feature>
<sequence length="426" mass="47183">MLRSILGRTLNEIQTLVNADPRCWLDAVSEWRSLHGNEMKQENASPEYLSPLKRKLEEETNSQNKRQKREQILETVPPECQAEKICDIPEVHKGSLAESRTSLEETPEANREKSVERNGGLGFTFRVSCRCSGAIARAFTSQEVGRIIGIALMKQFGWKADLRNPEIEIFVHLNDIYSLVGIPVFRLPLASREYIKTAGLRSTVAWAMASLAEISTGAVVLDPMCGLGTILLEAAKEWPNVCYLGTDISDSQLQGAYDNIEAAGLVDKIELIKASVTALPLPSESVDVVIADVPFGNKYQITKDIKLLPDVLREIERVLRARGTVVLLLKQDLHKHVDGCVESDVSLKSTSNSTCEAAVEKDPDPQETNGSIRSIFSSAHGAEREHVNNKMTRFGSLVPIESYGVSLGKMDAFIYKYRKIIDTAVQ</sequence>
<evidence type="ECO:0000256" key="1">
    <source>
        <dbReference type="ARBA" id="ARBA00004123"/>
    </source>
</evidence>
<dbReference type="PROSITE" id="PS51165">
    <property type="entry name" value="THUMP"/>
    <property type="match status" value="1"/>
</dbReference>
<dbReference type="PANTHER" id="PTHR14911:SF1">
    <property type="entry name" value="THUMP DOMAIN-CONTAINING PROTEIN 2"/>
    <property type="match status" value="1"/>
</dbReference>
<evidence type="ECO:0000256" key="4">
    <source>
        <dbReference type="ARBA" id="ARBA00022679"/>
    </source>
</evidence>
<accession>A0A8D0GP81</accession>
<evidence type="ECO:0000256" key="5">
    <source>
        <dbReference type="ARBA" id="ARBA00022884"/>
    </source>
</evidence>
<dbReference type="Gene3D" id="3.30.2130.30">
    <property type="match status" value="1"/>
</dbReference>
<evidence type="ECO:0000256" key="3">
    <source>
        <dbReference type="ARBA" id="ARBA00022603"/>
    </source>
</evidence>
<dbReference type="Proteomes" id="UP000694392">
    <property type="component" value="Unplaced"/>
</dbReference>
<dbReference type="Pfam" id="PF01170">
    <property type="entry name" value="UPF0020"/>
    <property type="match status" value="1"/>
</dbReference>
<dbReference type="GO" id="GO:0030488">
    <property type="term" value="P:tRNA methylation"/>
    <property type="evidence" value="ECO:0007669"/>
    <property type="project" value="TreeGrafter"/>
</dbReference>
<comment type="subcellular location">
    <subcellularLocation>
        <location evidence="1">Nucleus</location>
    </subcellularLocation>
</comment>
<name>A0A8D0GP81_SPHPU</name>
<comment type="catalytic activity">
    <reaction evidence="7">
        <text>guanosine in U6 snRNA + S-adenosyl-L-methionine = N(2)-methylguanosine in U6 snRNA + S-adenosyl-L-homocysteine + H(+)</text>
        <dbReference type="Rhea" id="RHEA:83423"/>
        <dbReference type="Rhea" id="RHEA-COMP:20128"/>
        <dbReference type="Rhea" id="RHEA-COMP:20129"/>
        <dbReference type="ChEBI" id="CHEBI:15378"/>
        <dbReference type="ChEBI" id="CHEBI:57856"/>
        <dbReference type="ChEBI" id="CHEBI:59789"/>
        <dbReference type="ChEBI" id="CHEBI:74269"/>
        <dbReference type="ChEBI" id="CHEBI:74481"/>
    </reaction>
    <physiologicalReaction direction="left-to-right" evidence="7">
        <dbReference type="Rhea" id="RHEA:83424"/>
    </physiologicalReaction>
</comment>
<dbReference type="Gene3D" id="3.40.50.150">
    <property type="entry name" value="Vaccinia Virus protein VP39"/>
    <property type="match status" value="1"/>
</dbReference>
<reference evidence="14" key="2">
    <citation type="submission" date="2025-09" db="UniProtKB">
        <authorList>
            <consortium name="Ensembl"/>
        </authorList>
    </citation>
    <scope>IDENTIFICATION</scope>
</reference>
<dbReference type="GO" id="GO:0043527">
    <property type="term" value="C:tRNA methyltransferase complex"/>
    <property type="evidence" value="ECO:0007669"/>
    <property type="project" value="Ensembl"/>
</dbReference>
<proteinExistence type="inferred from homology"/>
<evidence type="ECO:0000256" key="10">
    <source>
        <dbReference type="ARBA" id="ARBA00072638"/>
    </source>
</evidence>
<evidence type="ECO:0000256" key="6">
    <source>
        <dbReference type="ARBA" id="ARBA00023242"/>
    </source>
</evidence>
<dbReference type="SUPFAM" id="SSF143437">
    <property type="entry name" value="THUMP domain-like"/>
    <property type="match status" value="1"/>
</dbReference>
<gene>
    <name evidence="14" type="primary">THUMPD2</name>
</gene>
<dbReference type="GO" id="GO:0003723">
    <property type="term" value="F:RNA binding"/>
    <property type="evidence" value="ECO:0007669"/>
    <property type="project" value="UniProtKB-UniRule"/>
</dbReference>
<dbReference type="InterPro" id="IPR004114">
    <property type="entry name" value="THUMP_dom"/>
</dbReference>
<reference evidence="14" key="1">
    <citation type="submission" date="2025-08" db="UniProtKB">
        <authorList>
            <consortium name="Ensembl"/>
        </authorList>
    </citation>
    <scope>IDENTIFICATION</scope>
</reference>
<evidence type="ECO:0000256" key="11">
    <source>
        <dbReference type="ARBA" id="ARBA00077987"/>
    </source>
</evidence>
<evidence type="ECO:0000256" key="9">
    <source>
        <dbReference type="ARBA" id="ARBA00065362"/>
    </source>
</evidence>
<evidence type="ECO:0000313" key="15">
    <source>
        <dbReference type="Proteomes" id="UP000694392"/>
    </source>
</evidence>
<comment type="subunit">
    <text evidence="9">Part of the heterodimeric THUMPD2-TRM112 methyltransferase complex; this complex forms an active tRNA methyltransferase, where TRMT112 acts as an activator of the catalytic subunit THUMPD2.</text>
</comment>
<keyword evidence="5 12" id="KW-0694">RNA-binding</keyword>
<dbReference type="InterPro" id="IPR000241">
    <property type="entry name" value="RlmKL-like_Mtase"/>
</dbReference>
<dbReference type="GO" id="GO:0016423">
    <property type="term" value="F:tRNA (guanine) methyltransferase activity"/>
    <property type="evidence" value="ECO:0007669"/>
    <property type="project" value="TreeGrafter"/>
</dbReference>
<evidence type="ECO:0000259" key="13">
    <source>
        <dbReference type="PROSITE" id="PS51165"/>
    </source>
</evidence>
<dbReference type="SUPFAM" id="SSF53335">
    <property type="entry name" value="S-adenosyl-L-methionine-dependent methyltransferases"/>
    <property type="match status" value="1"/>
</dbReference>
<dbReference type="PANTHER" id="PTHR14911">
    <property type="entry name" value="THUMP DOMAIN-CONTAINING"/>
    <property type="match status" value="1"/>
</dbReference>
<dbReference type="AlphaFoldDB" id="A0A8D0GP81"/>
<protein>
    <recommendedName>
        <fullName evidence="10">U6 snRNA (guanine-N(2))-methyltransferase THUMPD2</fullName>
    </recommendedName>
    <alternativeName>
        <fullName evidence="11">THUMP domain-containing protein 2</fullName>
    </alternativeName>
</protein>
<dbReference type="Ensembl" id="ENSSPUT00000008686.1">
    <property type="protein sequence ID" value="ENSSPUP00000008140.1"/>
    <property type="gene ID" value="ENSSPUG00000006316.1"/>
</dbReference>